<feature type="domain" description="RNA polymerase sigma-70 region 2" evidence="5">
    <location>
        <begin position="25"/>
        <end position="91"/>
    </location>
</feature>
<dbReference type="SUPFAM" id="SSF88946">
    <property type="entry name" value="Sigma2 domain of RNA polymerase sigma factors"/>
    <property type="match status" value="1"/>
</dbReference>
<evidence type="ECO:0000259" key="6">
    <source>
        <dbReference type="Pfam" id="PF08281"/>
    </source>
</evidence>
<dbReference type="InterPro" id="IPR007627">
    <property type="entry name" value="RNA_pol_sigma70_r2"/>
</dbReference>
<dbReference type="InterPro" id="IPR013325">
    <property type="entry name" value="RNA_pol_sigma_r2"/>
</dbReference>
<dbReference type="InterPro" id="IPR039425">
    <property type="entry name" value="RNA_pol_sigma-70-like"/>
</dbReference>
<keyword evidence="8" id="KW-1185">Reference proteome</keyword>
<dbReference type="InterPro" id="IPR013249">
    <property type="entry name" value="RNA_pol_sigma70_r4_t2"/>
</dbReference>
<dbReference type="PANTHER" id="PTHR43133">
    <property type="entry name" value="RNA POLYMERASE ECF-TYPE SIGMA FACTO"/>
    <property type="match status" value="1"/>
</dbReference>
<dbReference type="InterPro" id="IPR014284">
    <property type="entry name" value="RNA_pol_sigma-70_dom"/>
</dbReference>
<evidence type="ECO:0000256" key="4">
    <source>
        <dbReference type="ARBA" id="ARBA00023163"/>
    </source>
</evidence>
<dbReference type="Proteomes" id="UP001589774">
    <property type="component" value="Unassembled WGS sequence"/>
</dbReference>
<evidence type="ECO:0000256" key="2">
    <source>
        <dbReference type="ARBA" id="ARBA00023015"/>
    </source>
</evidence>
<reference evidence="7 8" key="1">
    <citation type="submission" date="2024-09" db="EMBL/GenBank/DDBJ databases">
        <authorList>
            <person name="Sun Q."/>
            <person name="Mori K."/>
        </authorList>
    </citation>
    <scope>NUCLEOTIDE SEQUENCE [LARGE SCALE GENOMIC DNA]</scope>
    <source>
        <strain evidence="7 8">CCM 7765</strain>
    </source>
</reference>
<keyword evidence="3" id="KW-0731">Sigma factor</keyword>
<sequence length="198" mass="23777">MDNLNERAFWKAFIKGNDRAFENIYKLYADRLFAFGMKYHADRDVIKDCLHDLFVNLFHYRSKLNPDVNPLSYLFTSLRNNVLARLRKDNRSQALLERIDYPFDLEWSPETVWIKKEEDRQLVVKLQQLIKRLPARQREVIYLKFNEELSYEEIASILDISIASCRTLIYRAIKQLREHVEDIPLVQVFCLLLSNVRY</sequence>
<dbReference type="RefSeq" id="WP_130857314.1">
    <property type="nucleotide sequence ID" value="NZ_JBHLWO010000002.1"/>
</dbReference>
<proteinExistence type="inferred from homology"/>
<feature type="domain" description="RNA polymerase sigma factor 70 region 4 type 2" evidence="6">
    <location>
        <begin position="125"/>
        <end position="176"/>
    </location>
</feature>
<protein>
    <submittedName>
        <fullName evidence="7">RNA polymerase sigma factor</fullName>
    </submittedName>
</protein>
<keyword evidence="2" id="KW-0805">Transcription regulation</keyword>
<dbReference type="SUPFAM" id="SSF88659">
    <property type="entry name" value="Sigma3 and sigma4 domains of RNA polymerase sigma factors"/>
    <property type="match status" value="1"/>
</dbReference>
<evidence type="ECO:0000256" key="3">
    <source>
        <dbReference type="ARBA" id="ARBA00023082"/>
    </source>
</evidence>
<organism evidence="7 8">
    <name type="scientific">Olivibacter oleidegradans</name>
    <dbReference type="NCBI Taxonomy" id="760123"/>
    <lineage>
        <taxon>Bacteria</taxon>
        <taxon>Pseudomonadati</taxon>
        <taxon>Bacteroidota</taxon>
        <taxon>Sphingobacteriia</taxon>
        <taxon>Sphingobacteriales</taxon>
        <taxon>Sphingobacteriaceae</taxon>
        <taxon>Olivibacter</taxon>
    </lineage>
</organism>
<dbReference type="Pfam" id="PF04542">
    <property type="entry name" value="Sigma70_r2"/>
    <property type="match status" value="1"/>
</dbReference>
<dbReference type="PANTHER" id="PTHR43133:SF46">
    <property type="entry name" value="RNA POLYMERASE SIGMA-70 FACTOR ECF SUBFAMILY"/>
    <property type="match status" value="1"/>
</dbReference>
<name>A0ABV6HIS1_9SPHI</name>
<dbReference type="InterPro" id="IPR013324">
    <property type="entry name" value="RNA_pol_sigma_r3/r4-like"/>
</dbReference>
<evidence type="ECO:0000259" key="5">
    <source>
        <dbReference type="Pfam" id="PF04542"/>
    </source>
</evidence>
<evidence type="ECO:0000313" key="8">
    <source>
        <dbReference type="Proteomes" id="UP001589774"/>
    </source>
</evidence>
<comment type="similarity">
    <text evidence="1">Belongs to the sigma-70 factor family. ECF subfamily.</text>
</comment>
<dbReference type="InterPro" id="IPR036388">
    <property type="entry name" value="WH-like_DNA-bd_sf"/>
</dbReference>
<dbReference type="EMBL" id="JBHLWO010000002">
    <property type="protein sequence ID" value="MFC0318771.1"/>
    <property type="molecule type" value="Genomic_DNA"/>
</dbReference>
<dbReference type="Gene3D" id="1.10.1740.10">
    <property type="match status" value="1"/>
</dbReference>
<gene>
    <name evidence="7" type="ORF">ACFFI0_10650</name>
</gene>
<keyword evidence="4" id="KW-0804">Transcription</keyword>
<dbReference type="Pfam" id="PF08281">
    <property type="entry name" value="Sigma70_r4_2"/>
    <property type="match status" value="1"/>
</dbReference>
<accession>A0ABV6HIS1</accession>
<dbReference type="CDD" id="cd06171">
    <property type="entry name" value="Sigma70_r4"/>
    <property type="match status" value="1"/>
</dbReference>
<evidence type="ECO:0000256" key="1">
    <source>
        <dbReference type="ARBA" id="ARBA00010641"/>
    </source>
</evidence>
<dbReference type="Gene3D" id="1.10.10.10">
    <property type="entry name" value="Winged helix-like DNA-binding domain superfamily/Winged helix DNA-binding domain"/>
    <property type="match status" value="1"/>
</dbReference>
<evidence type="ECO:0000313" key="7">
    <source>
        <dbReference type="EMBL" id="MFC0318771.1"/>
    </source>
</evidence>
<comment type="caution">
    <text evidence="7">The sequence shown here is derived from an EMBL/GenBank/DDBJ whole genome shotgun (WGS) entry which is preliminary data.</text>
</comment>
<dbReference type="NCBIfam" id="TIGR02937">
    <property type="entry name" value="sigma70-ECF"/>
    <property type="match status" value="1"/>
</dbReference>